<reference evidence="3" key="1">
    <citation type="submission" date="2020-08" db="EMBL/GenBank/DDBJ databases">
        <title>Genome public.</title>
        <authorList>
            <person name="Liu C."/>
            <person name="Sun Q."/>
        </authorList>
    </citation>
    <scope>NUCLEOTIDE SEQUENCE</scope>
    <source>
        <strain evidence="3">BX21</strain>
    </source>
</reference>
<sequence length="252" mass="29091">MEFKNIIEKNIKIGDIPTLIFTPKEEIGYFPTIVFYHGWSSSKAAQRFRGFILCSLGYQVIIPDSIYHGERNALHNYNQQSAVKYFWNIILKNIDEANEIIDYAINSLNSDSERIGVAGHSMGGFTTAGVFTKIPNIKASVVFNGSFNWEQSNIIFKESLEGFGEPAMEIQEKIDKFDPMNHLDKLVDRPVLMLNGGSDMVVNPNPQRKFYEKILPLYKDKSRVRFVEYPYLNHFVTTNMMEEACIWFNKYL</sequence>
<dbReference type="Proteomes" id="UP000601171">
    <property type="component" value="Unassembled WGS sequence"/>
</dbReference>
<dbReference type="PANTHER" id="PTHR22946">
    <property type="entry name" value="DIENELACTONE HYDROLASE DOMAIN-CONTAINING PROTEIN-RELATED"/>
    <property type="match status" value="1"/>
</dbReference>
<dbReference type="SUPFAM" id="SSF53474">
    <property type="entry name" value="alpha/beta-Hydrolases"/>
    <property type="match status" value="1"/>
</dbReference>
<dbReference type="Pfam" id="PF00326">
    <property type="entry name" value="Peptidase_S9"/>
    <property type="match status" value="1"/>
</dbReference>
<organism evidence="3 4">
    <name type="scientific">Paratissierella segnis</name>
    <dbReference type="NCBI Taxonomy" id="2763679"/>
    <lineage>
        <taxon>Bacteria</taxon>
        <taxon>Bacillati</taxon>
        <taxon>Bacillota</taxon>
        <taxon>Tissierellia</taxon>
        <taxon>Tissierellales</taxon>
        <taxon>Tissierellaceae</taxon>
        <taxon>Paratissierella</taxon>
    </lineage>
</organism>
<dbReference type="EMBL" id="JACRTG010000008">
    <property type="protein sequence ID" value="MBC8587183.1"/>
    <property type="molecule type" value="Genomic_DNA"/>
</dbReference>
<dbReference type="GO" id="GO:0008236">
    <property type="term" value="F:serine-type peptidase activity"/>
    <property type="evidence" value="ECO:0007669"/>
    <property type="project" value="InterPro"/>
</dbReference>
<dbReference type="PANTHER" id="PTHR22946:SF9">
    <property type="entry name" value="POLYKETIDE TRANSFERASE AF380"/>
    <property type="match status" value="1"/>
</dbReference>
<proteinExistence type="predicted"/>
<accession>A0A926ES27</accession>
<evidence type="ECO:0000259" key="2">
    <source>
        <dbReference type="Pfam" id="PF00326"/>
    </source>
</evidence>
<protein>
    <submittedName>
        <fullName evidence="3">Alpha/beta fold hydrolase</fullName>
    </submittedName>
</protein>
<feature type="domain" description="Peptidase S9 prolyl oligopeptidase catalytic" evidence="2">
    <location>
        <begin position="94"/>
        <end position="238"/>
    </location>
</feature>
<dbReference type="InterPro" id="IPR001375">
    <property type="entry name" value="Peptidase_S9_cat"/>
</dbReference>
<name>A0A926ES27_9FIRM</name>
<dbReference type="InterPro" id="IPR050261">
    <property type="entry name" value="FrsA_esterase"/>
</dbReference>
<dbReference type="InterPro" id="IPR029058">
    <property type="entry name" value="AB_hydrolase_fold"/>
</dbReference>
<keyword evidence="4" id="KW-1185">Reference proteome</keyword>
<evidence type="ECO:0000313" key="4">
    <source>
        <dbReference type="Proteomes" id="UP000601171"/>
    </source>
</evidence>
<gene>
    <name evidence="3" type="ORF">H8707_02865</name>
</gene>
<dbReference type="AlphaFoldDB" id="A0A926ES27"/>
<dbReference type="Gene3D" id="3.40.50.1820">
    <property type="entry name" value="alpha/beta hydrolase"/>
    <property type="match status" value="1"/>
</dbReference>
<comment type="caution">
    <text evidence="3">The sequence shown here is derived from an EMBL/GenBank/DDBJ whole genome shotgun (WGS) entry which is preliminary data.</text>
</comment>
<keyword evidence="1 3" id="KW-0378">Hydrolase</keyword>
<dbReference type="GO" id="GO:0006508">
    <property type="term" value="P:proteolysis"/>
    <property type="evidence" value="ECO:0007669"/>
    <property type="project" value="InterPro"/>
</dbReference>
<evidence type="ECO:0000313" key="3">
    <source>
        <dbReference type="EMBL" id="MBC8587183.1"/>
    </source>
</evidence>
<evidence type="ECO:0000256" key="1">
    <source>
        <dbReference type="ARBA" id="ARBA00022801"/>
    </source>
</evidence>
<dbReference type="GO" id="GO:0052689">
    <property type="term" value="F:carboxylic ester hydrolase activity"/>
    <property type="evidence" value="ECO:0007669"/>
    <property type="project" value="UniProtKB-ARBA"/>
</dbReference>